<reference evidence="1" key="1">
    <citation type="submission" date="2016-01" db="EMBL/GenBank/DDBJ databases">
        <authorList>
            <person name="Peeters C."/>
        </authorList>
    </citation>
    <scope>NUCLEOTIDE SEQUENCE [LARGE SCALE GENOMIC DNA]</scope>
    <source>
        <strain evidence="1">LMG 22940</strain>
    </source>
</reference>
<dbReference type="Gene3D" id="3.30.2310.20">
    <property type="entry name" value="RelE-like"/>
    <property type="match status" value="1"/>
</dbReference>
<comment type="caution">
    <text evidence="1">The sequence shown here is derived from an EMBL/GenBank/DDBJ whole genome shotgun (WGS) entry which is preliminary data.</text>
</comment>
<dbReference type="InterPro" id="IPR035093">
    <property type="entry name" value="RelE/ParE_toxin_dom_sf"/>
</dbReference>
<evidence type="ECO:0000313" key="1">
    <source>
        <dbReference type="EMBL" id="SAL85755.1"/>
    </source>
</evidence>
<dbReference type="Proteomes" id="UP000054770">
    <property type="component" value="Unassembled WGS sequence"/>
</dbReference>
<dbReference type="AlphaFoldDB" id="A0A158KXQ9"/>
<protein>
    <submittedName>
        <fullName evidence="1">Plasmid maintenance system killer</fullName>
    </submittedName>
</protein>
<dbReference type="Pfam" id="PF05015">
    <property type="entry name" value="HigB-like_toxin"/>
    <property type="match status" value="1"/>
</dbReference>
<dbReference type="RefSeq" id="WP_087649594.1">
    <property type="nucleotide sequence ID" value="NZ_FCON02000199.1"/>
</dbReference>
<keyword evidence="2" id="KW-1185">Reference proteome</keyword>
<dbReference type="PANTHER" id="PTHR40266:SF2">
    <property type="entry name" value="TOXIN HIGB-1"/>
    <property type="match status" value="1"/>
</dbReference>
<dbReference type="InterPro" id="IPR007711">
    <property type="entry name" value="HigB-1"/>
</dbReference>
<name>A0A158KXQ9_9BURK</name>
<accession>A0A158KXQ9</accession>
<proteinExistence type="predicted"/>
<sequence>MIKSWRHKGLEEFFVSGSKAGIRPDHASKLKRQLARLDVAQSPHDMNVPGWKFHGLEGPLAGHYAISVNGNWRMTFTFEGADAVLVDYQDYH</sequence>
<organism evidence="1 2">
    <name type="scientific">Caballeronia choica</name>
    <dbReference type="NCBI Taxonomy" id="326476"/>
    <lineage>
        <taxon>Bacteria</taxon>
        <taxon>Pseudomonadati</taxon>
        <taxon>Pseudomonadota</taxon>
        <taxon>Betaproteobacteria</taxon>
        <taxon>Burkholderiales</taxon>
        <taxon>Burkholderiaceae</taxon>
        <taxon>Caballeronia</taxon>
    </lineage>
</organism>
<dbReference type="OrthoDB" id="9801102at2"/>
<dbReference type="EMBL" id="FCON02000199">
    <property type="protein sequence ID" value="SAL85755.1"/>
    <property type="molecule type" value="Genomic_DNA"/>
</dbReference>
<gene>
    <name evidence="1" type="ORF">AWB68_07793</name>
</gene>
<dbReference type="SUPFAM" id="SSF143011">
    <property type="entry name" value="RelE-like"/>
    <property type="match status" value="1"/>
</dbReference>
<evidence type="ECO:0000313" key="2">
    <source>
        <dbReference type="Proteomes" id="UP000054770"/>
    </source>
</evidence>
<dbReference type="PANTHER" id="PTHR40266">
    <property type="entry name" value="TOXIN HIGB-1"/>
    <property type="match status" value="1"/>
</dbReference>